<keyword evidence="2 6" id="KW-0812">Transmembrane</keyword>
<sequence length="160" mass="16995">MAPKNNATAWSMWWARGGGSSNATVVIHHRPGVPIYTSLFWGHTAEVLFKGWPGDDRGMYALAVIFVFFLAVLVEFLAHAELFGPGASKVAGGLFSTGIYTVRTGVSYMVMLAVMSFNGGIFLAAVGGHAVGYLLFGSRIFKKPTATGGASPRKESFSGL</sequence>
<keyword evidence="4 6" id="KW-1133">Transmembrane helix</keyword>
<keyword evidence="8" id="KW-1185">Reference proteome</keyword>
<dbReference type="PANTHER" id="PTHR12483">
    <property type="entry name" value="SOLUTE CARRIER FAMILY 31 COPPER TRANSPORTERS"/>
    <property type="match status" value="1"/>
</dbReference>
<dbReference type="GO" id="GO:0005886">
    <property type="term" value="C:plasma membrane"/>
    <property type="evidence" value="ECO:0007669"/>
    <property type="project" value="TreeGrafter"/>
</dbReference>
<comment type="similarity">
    <text evidence="1 6">Belongs to the copper transporter (Ctr) (TC 1.A.56) family. SLC31A subfamily.</text>
</comment>
<dbReference type="AlphaFoldDB" id="A0AAN7GW69"/>
<comment type="subcellular location">
    <subcellularLocation>
        <location evidence="6">Membrane</location>
        <topology evidence="6">Multi-pass membrane protein</topology>
    </subcellularLocation>
</comment>
<feature type="transmembrane region" description="Helical" evidence="6">
    <location>
        <begin position="58"/>
        <end position="78"/>
    </location>
</feature>
<dbReference type="GO" id="GO:0005375">
    <property type="term" value="F:copper ion transmembrane transporter activity"/>
    <property type="evidence" value="ECO:0007669"/>
    <property type="project" value="UniProtKB-UniRule"/>
</dbReference>
<reference evidence="7 8" key="1">
    <citation type="journal article" date="2023" name="Hortic Res">
        <title>Pangenome of water caltrop reveals structural variations and asymmetric subgenome divergence after allopolyploidization.</title>
        <authorList>
            <person name="Zhang X."/>
            <person name="Chen Y."/>
            <person name="Wang L."/>
            <person name="Yuan Y."/>
            <person name="Fang M."/>
            <person name="Shi L."/>
            <person name="Lu R."/>
            <person name="Comes H.P."/>
            <person name="Ma Y."/>
            <person name="Chen Y."/>
            <person name="Huang G."/>
            <person name="Zhou Y."/>
            <person name="Zheng Z."/>
            <person name="Qiu Y."/>
        </authorList>
    </citation>
    <scope>NUCLEOTIDE SEQUENCE [LARGE SCALE GENOMIC DNA]</scope>
    <source>
        <tissue evidence="7">Roots</tissue>
    </source>
</reference>
<keyword evidence="6" id="KW-0186">Copper</keyword>
<evidence type="ECO:0000256" key="6">
    <source>
        <dbReference type="RuleBase" id="RU367022"/>
    </source>
</evidence>
<evidence type="ECO:0000313" key="8">
    <source>
        <dbReference type="Proteomes" id="UP001345219"/>
    </source>
</evidence>
<protein>
    <recommendedName>
        <fullName evidence="6">Copper transport protein</fullName>
    </recommendedName>
</protein>
<keyword evidence="6" id="KW-0406">Ion transport</keyword>
<dbReference type="Proteomes" id="UP001345219">
    <property type="component" value="Chromosome 12"/>
</dbReference>
<evidence type="ECO:0000256" key="3">
    <source>
        <dbReference type="ARBA" id="ARBA00022796"/>
    </source>
</evidence>
<dbReference type="PANTHER" id="PTHR12483:SF94">
    <property type="entry name" value="COPPER TRANSPORTER 4"/>
    <property type="match status" value="1"/>
</dbReference>
<comment type="caution">
    <text evidence="7">The sequence shown here is derived from an EMBL/GenBank/DDBJ whole genome shotgun (WGS) entry which is preliminary data.</text>
</comment>
<keyword evidence="6" id="KW-0813">Transport</keyword>
<feature type="transmembrane region" description="Helical" evidence="6">
    <location>
        <begin position="117"/>
        <end position="136"/>
    </location>
</feature>
<dbReference type="Pfam" id="PF04145">
    <property type="entry name" value="Ctr"/>
    <property type="match status" value="2"/>
</dbReference>
<evidence type="ECO:0000256" key="4">
    <source>
        <dbReference type="ARBA" id="ARBA00022989"/>
    </source>
</evidence>
<keyword evidence="3 6" id="KW-0187">Copper transport</keyword>
<evidence type="ECO:0000313" key="7">
    <source>
        <dbReference type="EMBL" id="KAK4748233.1"/>
    </source>
</evidence>
<proteinExistence type="inferred from homology"/>
<gene>
    <name evidence="7" type="ORF">SAY87_014819</name>
</gene>
<accession>A0AAN7GW69</accession>
<feature type="transmembrane region" description="Helical" evidence="6">
    <location>
        <begin position="90"/>
        <end position="111"/>
    </location>
</feature>
<evidence type="ECO:0000256" key="2">
    <source>
        <dbReference type="ARBA" id="ARBA00022692"/>
    </source>
</evidence>
<dbReference type="EMBL" id="JAXIOK010000019">
    <property type="protein sequence ID" value="KAK4748233.1"/>
    <property type="molecule type" value="Genomic_DNA"/>
</dbReference>
<organism evidence="7 8">
    <name type="scientific">Trapa incisa</name>
    <dbReference type="NCBI Taxonomy" id="236973"/>
    <lineage>
        <taxon>Eukaryota</taxon>
        <taxon>Viridiplantae</taxon>
        <taxon>Streptophyta</taxon>
        <taxon>Embryophyta</taxon>
        <taxon>Tracheophyta</taxon>
        <taxon>Spermatophyta</taxon>
        <taxon>Magnoliopsida</taxon>
        <taxon>eudicotyledons</taxon>
        <taxon>Gunneridae</taxon>
        <taxon>Pentapetalae</taxon>
        <taxon>rosids</taxon>
        <taxon>malvids</taxon>
        <taxon>Myrtales</taxon>
        <taxon>Lythraceae</taxon>
        <taxon>Trapa</taxon>
    </lineage>
</organism>
<keyword evidence="5 6" id="KW-0472">Membrane</keyword>
<name>A0AAN7GW69_9MYRT</name>
<evidence type="ECO:0000256" key="1">
    <source>
        <dbReference type="ARBA" id="ARBA00006921"/>
    </source>
</evidence>
<evidence type="ECO:0000256" key="5">
    <source>
        <dbReference type="ARBA" id="ARBA00023136"/>
    </source>
</evidence>
<dbReference type="InterPro" id="IPR007274">
    <property type="entry name" value="Cop_transporter"/>
</dbReference>